<proteinExistence type="predicted"/>
<comment type="caution">
    <text evidence="1">The sequence shown here is derived from an EMBL/GenBank/DDBJ whole genome shotgun (WGS) entry which is preliminary data.</text>
</comment>
<name>A0A2H3KZQ4_9CHLR</name>
<dbReference type="AlphaFoldDB" id="A0A2H3KZQ4"/>
<dbReference type="OrthoDB" id="156860at2"/>
<evidence type="ECO:0008006" key="3">
    <source>
        <dbReference type="Google" id="ProtNLM"/>
    </source>
</evidence>
<evidence type="ECO:0000313" key="1">
    <source>
        <dbReference type="EMBL" id="PDW01263.1"/>
    </source>
</evidence>
<dbReference type="Proteomes" id="UP000220922">
    <property type="component" value="Unassembled WGS sequence"/>
</dbReference>
<dbReference type="Pfam" id="PF10604">
    <property type="entry name" value="Polyketide_cyc2"/>
    <property type="match status" value="1"/>
</dbReference>
<dbReference type="InterPro" id="IPR019587">
    <property type="entry name" value="Polyketide_cyclase/dehydratase"/>
</dbReference>
<reference evidence="1 2" key="1">
    <citation type="submission" date="2016-05" db="EMBL/GenBank/DDBJ databases">
        <authorList>
            <person name="Lavstsen T."/>
            <person name="Jespersen J.S."/>
        </authorList>
    </citation>
    <scope>NUCLEOTIDE SEQUENCE [LARGE SCALE GENOMIC DNA]</scope>
    <source>
        <strain evidence="1 2">B7-9</strain>
    </source>
</reference>
<accession>A0A2H3KZQ4</accession>
<dbReference type="EMBL" id="LYXE01000009">
    <property type="protein sequence ID" value="PDW01263.1"/>
    <property type="molecule type" value="Genomic_DNA"/>
</dbReference>
<keyword evidence="2" id="KW-1185">Reference proteome</keyword>
<dbReference type="RefSeq" id="WP_097650407.1">
    <property type="nucleotide sequence ID" value="NZ_LYXE01000009.1"/>
</dbReference>
<sequence length="161" mass="18352">MIVQEEWVSITTTPDVVERHLTEPALMAQWRSPLVQLQPIEGDLMSLGSVHKMRLVSLGLAGSDYTVVERDREHILMKINGLWEGQELWRWFADGSRVVVQNRVEYEVANEGLRVFVLGLGRFVADLDMRVQLFRLRELIEGPASGRSSDGRGPQRIVVEE</sequence>
<dbReference type="CDD" id="cd07812">
    <property type="entry name" value="SRPBCC"/>
    <property type="match status" value="1"/>
</dbReference>
<organism evidence="1 2">
    <name type="scientific">Candidatus Chloroploca asiatica</name>
    <dbReference type="NCBI Taxonomy" id="1506545"/>
    <lineage>
        <taxon>Bacteria</taxon>
        <taxon>Bacillati</taxon>
        <taxon>Chloroflexota</taxon>
        <taxon>Chloroflexia</taxon>
        <taxon>Chloroflexales</taxon>
        <taxon>Chloroflexineae</taxon>
        <taxon>Oscillochloridaceae</taxon>
        <taxon>Candidatus Chloroploca</taxon>
    </lineage>
</organism>
<evidence type="ECO:0000313" key="2">
    <source>
        <dbReference type="Proteomes" id="UP000220922"/>
    </source>
</evidence>
<dbReference type="SUPFAM" id="SSF55961">
    <property type="entry name" value="Bet v1-like"/>
    <property type="match status" value="1"/>
</dbReference>
<protein>
    <recommendedName>
        <fullName evidence="3">Polyketide cyclase</fullName>
    </recommendedName>
</protein>
<gene>
    <name evidence="1" type="ORF">A9Q02_07455</name>
</gene>